<feature type="region of interest" description="Disordered" evidence="2">
    <location>
        <begin position="24"/>
        <end position="79"/>
    </location>
</feature>
<comment type="similarity">
    <text evidence="1">Belongs to the CapA family.</text>
</comment>
<evidence type="ECO:0000259" key="4">
    <source>
        <dbReference type="SMART" id="SM00854"/>
    </source>
</evidence>
<comment type="caution">
    <text evidence="5">The sequence shown here is derived from an EMBL/GenBank/DDBJ whole genome shotgun (WGS) entry which is preliminary data.</text>
</comment>
<feature type="chain" id="PRO_5038831432" evidence="3">
    <location>
        <begin position="21"/>
        <end position="394"/>
    </location>
</feature>
<evidence type="ECO:0000256" key="3">
    <source>
        <dbReference type="SAM" id="SignalP"/>
    </source>
</evidence>
<evidence type="ECO:0000256" key="2">
    <source>
        <dbReference type="SAM" id="MobiDB-lite"/>
    </source>
</evidence>
<proteinExistence type="inferred from homology"/>
<dbReference type="CDD" id="cd07381">
    <property type="entry name" value="MPP_CapA"/>
    <property type="match status" value="1"/>
</dbReference>
<dbReference type="PANTHER" id="PTHR33393">
    <property type="entry name" value="POLYGLUTAMINE SYNTHESIS ACCESSORY PROTEIN RV0574C-RELATED"/>
    <property type="match status" value="1"/>
</dbReference>
<dbReference type="SUPFAM" id="SSF56300">
    <property type="entry name" value="Metallo-dependent phosphatases"/>
    <property type="match status" value="1"/>
</dbReference>
<dbReference type="AlphaFoldDB" id="A0A7K3M2H2"/>
<reference evidence="5 6" key="1">
    <citation type="submission" date="2019-11" db="EMBL/GenBank/DDBJ databases">
        <authorList>
            <person name="Li X.-J."/>
            <person name="Feng X.-M."/>
        </authorList>
    </citation>
    <scope>NUCLEOTIDE SEQUENCE [LARGE SCALE GENOMIC DNA]</scope>
    <source>
        <strain evidence="5 6">XMNu-373</strain>
    </source>
</reference>
<dbReference type="InterPro" id="IPR019079">
    <property type="entry name" value="Capsule_synth_CapA"/>
</dbReference>
<keyword evidence="3" id="KW-0732">Signal</keyword>
<sequence>MQVLSRARLLAVLVVFSWIAGCSGDDDASGTDPTPAVPIPTTPGADASPPPASPTPDRSPEPPRDSPTQEPHQTPRGPVTLAFAGDIHFEGHLESLLDDPDTALAPLAPVLAAADLAMVNLESAVGTGGSPEPKRFTFQAPPTAFDALAAAGVDVVTMANNHAMDFGSDGFAETLAAASEAAEADDPLSVIGIGADRDDAFAPAIHEIRGNRVAVLGASTPDDPTADPTEHWAAGDDEPGVAIALDPDPLLDAVTAARDEADVVVVYMHWGVQGERCPSDSQRTLATQLATAGADVVVGSHTHRLQGAGLLDETYVAYGLGNTVWYTQSSEAASATGVLTLTVHDGRVIDENWDPARIGDDGLPEFTEGAEARDMTSDFAELRECTDLDPGARL</sequence>
<name>A0A7K3M2H2_9ACTN</name>
<dbReference type="Gene3D" id="3.60.21.10">
    <property type="match status" value="1"/>
</dbReference>
<dbReference type="Proteomes" id="UP000460435">
    <property type="component" value="Unassembled WGS sequence"/>
</dbReference>
<dbReference type="RefSeq" id="WP_162450207.1">
    <property type="nucleotide sequence ID" value="NZ_WLZY01000003.1"/>
</dbReference>
<dbReference type="EMBL" id="WLZY01000003">
    <property type="protein sequence ID" value="NDL57503.1"/>
    <property type="molecule type" value="Genomic_DNA"/>
</dbReference>
<dbReference type="InterPro" id="IPR029052">
    <property type="entry name" value="Metallo-depent_PP-like"/>
</dbReference>
<evidence type="ECO:0000313" key="6">
    <source>
        <dbReference type="Proteomes" id="UP000460435"/>
    </source>
</evidence>
<evidence type="ECO:0000256" key="1">
    <source>
        <dbReference type="ARBA" id="ARBA00005662"/>
    </source>
</evidence>
<feature type="signal peptide" evidence="3">
    <location>
        <begin position="1"/>
        <end position="20"/>
    </location>
</feature>
<feature type="domain" description="Capsule synthesis protein CapA" evidence="4">
    <location>
        <begin position="80"/>
        <end position="327"/>
    </location>
</feature>
<gene>
    <name evidence="5" type="ORF">F7O44_10500</name>
</gene>
<evidence type="ECO:0000313" key="5">
    <source>
        <dbReference type="EMBL" id="NDL57503.1"/>
    </source>
</evidence>
<protein>
    <submittedName>
        <fullName evidence="5">CapA family protein</fullName>
    </submittedName>
</protein>
<keyword evidence="6" id="KW-1185">Reference proteome</keyword>
<dbReference type="Pfam" id="PF09587">
    <property type="entry name" value="PGA_cap"/>
    <property type="match status" value="1"/>
</dbReference>
<dbReference type="PROSITE" id="PS51257">
    <property type="entry name" value="PROKAR_LIPOPROTEIN"/>
    <property type="match status" value="1"/>
</dbReference>
<accession>A0A7K3M2H2</accession>
<dbReference type="SMART" id="SM00854">
    <property type="entry name" value="PGA_cap"/>
    <property type="match status" value="1"/>
</dbReference>
<dbReference type="PANTHER" id="PTHR33393:SF13">
    <property type="entry name" value="PGA BIOSYNTHESIS PROTEIN CAPA"/>
    <property type="match status" value="1"/>
</dbReference>
<organism evidence="5 6">
    <name type="scientific">Phytoactinopolyspora mesophila</name>
    <dbReference type="NCBI Taxonomy" id="2650750"/>
    <lineage>
        <taxon>Bacteria</taxon>
        <taxon>Bacillati</taxon>
        <taxon>Actinomycetota</taxon>
        <taxon>Actinomycetes</taxon>
        <taxon>Jiangellales</taxon>
        <taxon>Jiangellaceae</taxon>
        <taxon>Phytoactinopolyspora</taxon>
    </lineage>
</organism>
<dbReference type="InterPro" id="IPR052169">
    <property type="entry name" value="CW_Biosynth-Accessory"/>
</dbReference>